<gene>
    <name evidence="8" type="ORF">K933_00667</name>
</gene>
<evidence type="ECO:0000256" key="3">
    <source>
        <dbReference type="ARBA" id="ARBA00022692"/>
    </source>
</evidence>
<dbReference type="GO" id="GO:0000271">
    <property type="term" value="P:polysaccharide biosynthetic process"/>
    <property type="evidence" value="ECO:0007669"/>
    <property type="project" value="InterPro"/>
</dbReference>
<name>V4HH22_9EURY</name>
<organism evidence="8 9">
    <name type="scientific">Candidatus Halobonum tyrrellensis G22</name>
    <dbReference type="NCBI Taxonomy" id="1324957"/>
    <lineage>
        <taxon>Archaea</taxon>
        <taxon>Methanobacteriati</taxon>
        <taxon>Methanobacteriota</taxon>
        <taxon>Stenosarchaea group</taxon>
        <taxon>Halobacteria</taxon>
        <taxon>Halobacteriales</taxon>
        <taxon>Haloferacaceae</taxon>
        <taxon>Candidatus Halobonum</taxon>
    </lineage>
</organism>
<dbReference type="AlphaFoldDB" id="V4HH22"/>
<dbReference type="EMBL" id="ASGZ01000002">
    <property type="protein sequence ID" value="ESP90030.1"/>
    <property type="molecule type" value="Genomic_DNA"/>
</dbReference>
<dbReference type="RefSeq" id="WP_023392734.1">
    <property type="nucleotide sequence ID" value="NZ_ASGZ01000002.1"/>
</dbReference>
<evidence type="ECO:0000256" key="6">
    <source>
        <dbReference type="SAM" id="Phobius"/>
    </source>
</evidence>
<comment type="similarity">
    <text evidence="2">Belongs to the GtrA family.</text>
</comment>
<keyword evidence="3 6" id="KW-0812">Transmembrane</keyword>
<keyword evidence="4 6" id="KW-1133">Transmembrane helix</keyword>
<evidence type="ECO:0000256" key="4">
    <source>
        <dbReference type="ARBA" id="ARBA00022989"/>
    </source>
</evidence>
<feature type="transmembrane region" description="Helical" evidence="6">
    <location>
        <begin position="120"/>
        <end position="140"/>
    </location>
</feature>
<dbReference type="InterPro" id="IPR007267">
    <property type="entry name" value="GtrA_DPMS_TM"/>
</dbReference>
<comment type="subcellular location">
    <subcellularLocation>
        <location evidence="1">Membrane</location>
        <topology evidence="1">Multi-pass membrane protein</topology>
    </subcellularLocation>
</comment>
<feature type="domain" description="GtrA/DPMS transmembrane" evidence="7">
    <location>
        <begin position="18"/>
        <end position="146"/>
    </location>
</feature>
<keyword evidence="9" id="KW-1185">Reference proteome</keyword>
<evidence type="ECO:0000259" key="7">
    <source>
        <dbReference type="Pfam" id="PF04138"/>
    </source>
</evidence>
<dbReference type="Proteomes" id="UP000017840">
    <property type="component" value="Unassembled WGS sequence"/>
</dbReference>
<evidence type="ECO:0000256" key="2">
    <source>
        <dbReference type="ARBA" id="ARBA00009399"/>
    </source>
</evidence>
<accession>V4HH22</accession>
<protein>
    <submittedName>
        <fullName evidence="8">GtrA-like family protein, cell surface polysaccharide biosynthesis protein</fullName>
    </submittedName>
</protein>
<dbReference type="eggNOG" id="arCOG02228">
    <property type="taxonomic scope" value="Archaea"/>
</dbReference>
<feature type="transmembrane region" description="Helical" evidence="6">
    <location>
        <begin position="20"/>
        <end position="48"/>
    </location>
</feature>
<dbReference type="InterPro" id="IPR051401">
    <property type="entry name" value="GtrA_CellWall_Glycosyl"/>
</dbReference>
<dbReference type="GO" id="GO:0005886">
    <property type="term" value="C:plasma membrane"/>
    <property type="evidence" value="ECO:0007669"/>
    <property type="project" value="TreeGrafter"/>
</dbReference>
<reference evidence="8 9" key="1">
    <citation type="journal article" date="2013" name="Genome Announc.">
        <title>Draft Genome Sequence of 'Candidatus Halobonum tyrrellensis' Strain G22, Isolated from the Hypersaline Waters of Lake Tyrrell, Australia.</title>
        <authorList>
            <person name="Ugalde J.A."/>
            <person name="Narasingarao P."/>
            <person name="Kuo S."/>
            <person name="Podell S."/>
            <person name="Allen E.E."/>
        </authorList>
    </citation>
    <scope>NUCLEOTIDE SEQUENCE [LARGE SCALE GENOMIC DNA]</scope>
    <source>
        <strain evidence="8 9">G22</strain>
    </source>
</reference>
<evidence type="ECO:0000313" key="8">
    <source>
        <dbReference type="EMBL" id="ESP90030.1"/>
    </source>
</evidence>
<evidence type="ECO:0000256" key="5">
    <source>
        <dbReference type="ARBA" id="ARBA00023136"/>
    </source>
</evidence>
<dbReference type="OrthoDB" id="44002at2157"/>
<keyword evidence="5 6" id="KW-0472">Membrane</keyword>
<sequence length="154" mass="15953">MATDSRLHALAHRARIGQFVSVGVVGAAIETAIVALLTTLFGVGALAAKAVGAECSISTMFVVNDRWTFAAEGEGGVVAFVRRWTKSHAVRLGGLAVAFTVLFVLTSVVSVTLPVWGVDLWPTVANVVGIGVGMVLNYVAESLFTWGVGGEAPP</sequence>
<dbReference type="STRING" id="1324957.K933_00667"/>
<dbReference type="PANTHER" id="PTHR38459">
    <property type="entry name" value="PROPHAGE BACTOPRENOL-LINKED GLUCOSE TRANSLOCASE HOMOLOG"/>
    <property type="match status" value="1"/>
</dbReference>
<proteinExistence type="inferred from homology"/>
<evidence type="ECO:0000256" key="1">
    <source>
        <dbReference type="ARBA" id="ARBA00004141"/>
    </source>
</evidence>
<evidence type="ECO:0000313" key="9">
    <source>
        <dbReference type="Proteomes" id="UP000017840"/>
    </source>
</evidence>
<comment type="caution">
    <text evidence="8">The sequence shown here is derived from an EMBL/GenBank/DDBJ whole genome shotgun (WGS) entry which is preliminary data.</text>
</comment>
<dbReference type="PANTHER" id="PTHR38459:SF1">
    <property type="entry name" value="PROPHAGE BACTOPRENOL-LINKED GLUCOSE TRANSLOCASE HOMOLOG"/>
    <property type="match status" value="1"/>
</dbReference>
<feature type="transmembrane region" description="Helical" evidence="6">
    <location>
        <begin position="92"/>
        <end position="114"/>
    </location>
</feature>
<dbReference type="PATRIC" id="fig|1324957.4.peg.139"/>
<dbReference type="Pfam" id="PF04138">
    <property type="entry name" value="GtrA_DPMS_TM"/>
    <property type="match status" value="1"/>
</dbReference>